<dbReference type="EMBL" id="JAEHFW010000001">
    <property type="protein sequence ID" value="MBK0378063.1"/>
    <property type="molecule type" value="Genomic_DNA"/>
</dbReference>
<sequence length="186" mass="20989">MAKHNTEDEEFKIRLKEYKLELKIIYEKSQDAFEKQLSYLSAGALGFSMLFIEKAVGEVSEARLSWTLLFSWILFTITLTANLISHWLAARNMSKSIKEIDDNNYNSDRVNKRISKLNVINVATILTFFLAILSLGIFITTNVMNKNSKPSFEKKGLVPTPAPKHPSSFTSQTPTAAPVKPSTKTK</sequence>
<name>A0A934PNZ1_9SPHI</name>
<organism evidence="3 4">
    <name type="scientific">Mucilaginibacter segetis</name>
    <dbReference type="NCBI Taxonomy" id="2793071"/>
    <lineage>
        <taxon>Bacteria</taxon>
        <taxon>Pseudomonadati</taxon>
        <taxon>Bacteroidota</taxon>
        <taxon>Sphingobacteriia</taxon>
        <taxon>Sphingobacteriales</taxon>
        <taxon>Sphingobacteriaceae</taxon>
        <taxon>Mucilaginibacter</taxon>
    </lineage>
</organism>
<comment type="caution">
    <text evidence="3">The sequence shown here is derived from an EMBL/GenBank/DDBJ whole genome shotgun (WGS) entry which is preliminary data.</text>
</comment>
<evidence type="ECO:0000313" key="3">
    <source>
        <dbReference type="EMBL" id="MBK0378063.1"/>
    </source>
</evidence>
<feature type="transmembrane region" description="Helical" evidence="2">
    <location>
        <begin position="69"/>
        <end position="89"/>
    </location>
</feature>
<dbReference type="Proteomes" id="UP000613193">
    <property type="component" value="Unassembled WGS sequence"/>
</dbReference>
<feature type="region of interest" description="Disordered" evidence="1">
    <location>
        <begin position="150"/>
        <end position="186"/>
    </location>
</feature>
<evidence type="ECO:0000256" key="1">
    <source>
        <dbReference type="SAM" id="MobiDB-lite"/>
    </source>
</evidence>
<reference evidence="3" key="1">
    <citation type="submission" date="2020-12" db="EMBL/GenBank/DDBJ databases">
        <title>Bacterial novel species Mucilaginibacter sp. SD-g isolated from soil.</title>
        <authorList>
            <person name="Jung H.-Y."/>
        </authorList>
    </citation>
    <scope>NUCLEOTIDE SEQUENCE</scope>
    <source>
        <strain evidence="3">SD-g</strain>
    </source>
</reference>
<proteinExistence type="predicted"/>
<feature type="transmembrane region" description="Helical" evidence="2">
    <location>
        <begin position="119"/>
        <end position="139"/>
    </location>
</feature>
<keyword evidence="2" id="KW-1133">Transmembrane helix</keyword>
<protein>
    <submittedName>
        <fullName evidence="3">Uncharacterized protein</fullName>
    </submittedName>
</protein>
<gene>
    <name evidence="3" type="ORF">I5M19_01990</name>
</gene>
<keyword evidence="2" id="KW-0472">Membrane</keyword>
<accession>A0A934PNZ1</accession>
<keyword evidence="2" id="KW-0812">Transmembrane</keyword>
<keyword evidence="4" id="KW-1185">Reference proteome</keyword>
<dbReference type="AlphaFoldDB" id="A0A934PNZ1"/>
<feature type="transmembrane region" description="Helical" evidence="2">
    <location>
        <begin position="37"/>
        <end position="57"/>
    </location>
</feature>
<evidence type="ECO:0000256" key="2">
    <source>
        <dbReference type="SAM" id="Phobius"/>
    </source>
</evidence>
<evidence type="ECO:0000313" key="4">
    <source>
        <dbReference type="Proteomes" id="UP000613193"/>
    </source>
</evidence>
<dbReference type="RefSeq" id="WP_200063517.1">
    <property type="nucleotide sequence ID" value="NZ_JAEHFW010000001.1"/>
</dbReference>